<feature type="signal peptide" evidence="5">
    <location>
        <begin position="1"/>
        <end position="19"/>
    </location>
</feature>
<comment type="caution">
    <text evidence="7">The sequence shown here is derived from an EMBL/GenBank/DDBJ whole genome shotgun (WGS) entry which is preliminary data.</text>
</comment>
<evidence type="ECO:0000256" key="5">
    <source>
        <dbReference type="SAM" id="SignalP"/>
    </source>
</evidence>
<comment type="similarity">
    <text evidence="2">Belongs to the granulin family.</text>
</comment>
<dbReference type="FunFam" id="2.10.25.160:FF:000001">
    <property type="entry name" value="Granulin precursor"/>
    <property type="match status" value="1"/>
</dbReference>
<evidence type="ECO:0000259" key="6">
    <source>
        <dbReference type="PROSITE" id="PS00799"/>
    </source>
</evidence>
<proteinExistence type="inferred from homology"/>
<feature type="domain" description="Granulins" evidence="6">
    <location>
        <begin position="72"/>
        <end position="85"/>
    </location>
</feature>
<gene>
    <name evidence="7" type="ORF">XAT740_LOCUS13126</name>
</gene>
<dbReference type="Pfam" id="PF00396">
    <property type="entry name" value="Granulin"/>
    <property type="match status" value="5"/>
</dbReference>
<keyword evidence="3" id="KW-0964">Secreted</keyword>
<dbReference type="SMART" id="SM00277">
    <property type="entry name" value="GRAN"/>
    <property type="match status" value="5"/>
</dbReference>
<keyword evidence="4" id="KW-1015">Disulfide bond</keyword>
<dbReference type="EMBL" id="CAJNOR010000755">
    <property type="protein sequence ID" value="CAF0999446.1"/>
    <property type="molecule type" value="Genomic_DNA"/>
</dbReference>
<sequence>MQSTILLLSLTLIFTQSNGCANNWTFPLGSYLHQVGSVPCPDGQSSCPDGETCCQLSTGQYGCCPIPGAVCCSDHLHCCPNGYTCDVEHGRCQKGFDQLNGVVCPGGEMSCADGLNTLLIDFKNKAFIVDETCCELQSGEYGCCPLPDAVCCSDHSHCCPHGYTCDVEHNKCQRGISIPWFTKKAARPINRSLTKLSLSTIQCPDEKSFCPEDTTCCELTDGSYGCCPYQQASCCSDKVHCCGNGFSCDDSGSRCIKHFDAIDATEIANQKMILLTAFQEQTCPDGITKCSLNSTCCPNKDQDGITYSCCPYARGVCCGSNGSMCCPFKYICDEQQLTCQLNSTISAEKHQDFTQCGSSDIVCPSNQTCCKSHDDQYACCAHHNGVCCDDGRHCCPTGTRCNQKSGGCIKL</sequence>
<dbReference type="AlphaFoldDB" id="A0A814GQR4"/>
<dbReference type="InterPro" id="IPR037277">
    <property type="entry name" value="Granulin_sf"/>
</dbReference>
<feature type="domain" description="Granulins" evidence="6">
    <location>
        <begin position="388"/>
        <end position="401"/>
    </location>
</feature>
<evidence type="ECO:0000256" key="3">
    <source>
        <dbReference type="ARBA" id="ARBA00022525"/>
    </source>
</evidence>
<organism evidence="7 8">
    <name type="scientific">Adineta ricciae</name>
    <name type="common">Rotifer</name>
    <dbReference type="NCBI Taxonomy" id="249248"/>
    <lineage>
        <taxon>Eukaryota</taxon>
        <taxon>Metazoa</taxon>
        <taxon>Spiralia</taxon>
        <taxon>Gnathifera</taxon>
        <taxon>Rotifera</taxon>
        <taxon>Eurotatoria</taxon>
        <taxon>Bdelloidea</taxon>
        <taxon>Adinetida</taxon>
        <taxon>Adinetidae</taxon>
        <taxon>Adineta</taxon>
    </lineage>
</organism>
<dbReference type="PANTHER" id="PTHR12274">
    <property type="entry name" value="GRANULIN"/>
    <property type="match status" value="1"/>
</dbReference>
<dbReference type="InterPro" id="IPR039036">
    <property type="entry name" value="Granulin_fam"/>
</dbReference>
<reference evidence="7" key="1">
    <citation type="submission" date="2021-02" db="EMBL/GenBank/DDBJ databases">
        <authorList>
            <person name="Nowell W R."/>
        </authorList>
    </citation>
    <scope>NUCLEOTIDE SEQUENCE</scope>
</reference>
<dbReference type="Proteomes" id="UP000663828">
    <property type="component" value="Unassembled WGS sequence"/>
</dbReference>
<evidence type="ECO:0000313" key="7">
    <source>
        <dbReference type="EMBL" id="CAF0999446.1"/>
    </source>
</evidence>
<keyword evidence="8" id="KW-1185">Reference proteome</keyword>
<evidence type="ECO:0000256" key="1">
    <source>
        <dbReference type="ARBA" id="ARBA00004613"/>
    </source>
</evidence>
<feature type="domain" description="Granulins" evidence="6">
    <location>
        <begin position="152"/>
        <end position="165"/>
    </location>
</feature>
<dbReference type="SUPFAM" id="SSF57277">
    <property type="entry name" value="Granulin repeat"/>
    <property type="match status" value="3"/>
</dbReference>
<dbReference type="GO" id="GO:0005576">
    <property type="term" value="C:extracellular region"/>
    <property type="evidence" value="ECO:0007669"/>
    <property type="project" value="UniProtKB-SubCell"/>
</dbReference>
<dbReference type="PANTHER" id="PTHR12274:SF3">
    <property type="entry name" value="PROGRANULIN"/>
    <property type="match status" value="1"/>
</dbReference>
<comment type="subcellular location">
    <subcellularLocation>
        <location evidence="1">Secreted</location>
    </subcellularLocation>
</comment>
<dbReference type="InterPro" id="IPR000118">
    <property type="entry name" value="Granulin"/>
</dbReference>
<evidence type="ECO:0000256" key="2">
    <source>
        <dbReference type="ARBA" id="ARBA00010093"/>
    </source>
</evidence>
<accession>A0A814GQR4</accession>
<dbReference type="Gene3D" id="2.10.25.160">
    <property type="entry name" value="Granulin"/>
    <property type="match status" value="5"/>
</dbReference>
<feature type="chain" id="PRO_5032283871" description="Granulins domain-containing protein" evidence="5">
    <location>
        <begin position="20"/>
        <end position="411"/>
    </location>
</feature>
<dbReference type="PROSITE" id="PS00799">
    <property type="entry name" value="GRANULINS"/>
    <property type="match status" value="3"/>
</dbReference>
<keyword evidence="5" id="KW-0732">Signal</keyword>
<evidence type="ECO:0000313" key="8">
    <source>
        <dbReference type="Proteomes" id="UP000663828"/>
    </source>
</evidence>
<protein>
    <recommendedName>
        <fullName evidence="6">Granulins domain-containing protein</fullName>
    </recommendedName>
</protein>
<evidence type="ECO:0000256" key="4">
    <source>
        <dbReference type="ARBA" id="ARBA00023157"/>
    </source>
</evidence>
<name>A0A814GQR4_ADIRI</name>